<dbReference type="AlphaFoldDB" id="A0A1H8HPV4"/>
<accession>A0A1H8HPV4</accession>
<proteinExistence type="predicted"/>
<evidence type="ECO:0000313" key="2">
    <source>
        <dbReference type="Proteomes" id="UP000198553"/>
    </source>
</evidence>
<name>A0A1H8HPV4_9BACI</name>
<protein>
    <submittedName>
        <fullName evidence="1">Uncharacterized protein</fullName>
    </submittedName>
</protein>
<evidence type="ECO:0000313" key="1">
    <source>
        <dbReference type="EMBL" id="SEN58054.1"/>
    </source>
</evidence>
<organism evidence="1 2">
    <name type="scientific">Mesobacillus persicus</name>
    <dbReference type="NCBI Taxonomy" id="930146"/>
    <lineage>
        <taxon>Bacteria</taxon>
        <taxon>Bacillati</taxon>
        <taxon>Bacillota</taxon>
        <taxon>Bacilli</taxon>
        <taxon>Bacillales</taxon>
        <taxon>Bacillaceae</taxon>
        <taxon>Mesobacillus</taxon>
    </lineage>
</organism>
<sequence length="37" mass="4274">MAYENGYPLNFNIIHIFAYSGDAAINFIRNGRGNFYE</sequence>
<dbReference type="EMBL" id="FOBW01000015">
    <property type="protein sequence ID" value="SEN58054.1"/>
    <property type="molecule type" value="Genomic_DNA"/>
</dbReference>
<dbReference type="Proteomes" id="UP000198553">
    <property type="component" value="Unassembled WGS sequence"/>
</dbReference>
<dbReference type="STRING" id="930146.SAMN05192533_11596"/>
<reference evidence="2" key="1">
    <citation type="submission" date="2016-10" db="EMBL/GenBank/DDBJ databases">
        <authorList>
            <person name="Varghese N."/>
            <person name="Submissions S."/>
        </authorList>
    </citation>
    <scope>NUCLEOTIDE SEQUENCE [LARGE SCALE GENOMIC DNA]</scope>
    <source>
        <strain evidence="2">B48,IBRC-M 10115,DSM 25386,CECT 8001</strain>
    </source>
</reference>
<keyword evidence="2" id="KW-1185">Reference proteome</keyword>
<gene>
    <name evidence="1" type="ORF">SAMN05192533_11596</name>
</gene>